<keyword evidence="3" id="KW-1185">Reference proteome</keyword>
<organism evidence="2 3">
    <name type="scientific">Ustilago hordei</name>
    <name type="common">Barley covered smut fungus</name>
    <dbReference type="NCBI Taxonomy" id="120017"/>
    <lineage>
        <taxon>Eukaryota</taxon>
        <taxon>Fungi</taxon>
        <taxon>Dikarya</taxon>
        <taxon>Basidiomycota</taxon>
        <taxon>Ustilaginomycotina</taxon>
        <taxon>Ustilaginomycetes</taxon>
        <taxon>Ustilaginales</taxon>
        <taxon>Ustilaginaceae</taxon>
        <taxon>Ustilago</taxon>
    </lineage>
</organism>
<sequence length="53" mass="5660">MKLFSGILALCAVMVIFIATVKADECKCPNGSRCCGNSSHEGFEKAFKDDGTD</sequence>
<dbReference type="HOGENOM" id="CLU_3070442_0_0_1"/>
<keyword evidence="1" id="KW-0732">Signal</keyword>
<dbReference type="Proteomes" id="UP000006174">
    <property type="component" value="Unassembled WGS sequence"/>
</dbReference>
<name>I2FQ38_USTHO</name>
<evidence type="ECO:0000313" key="2">
    <source>
        <dbReference type="EMBL" id="CCF49031.1"/>
    </source>
</evidence>
<dbReference type="EMBL" id="CAGI01000140">
    <property type="protein sequence ID" value="CCF49031.1"/>
    <property type="molecule type" value="Genomic_DNA"/>
</dbReference>
<evidence type="ECO:0000313" key="3">
    <source>
        <dbReference type="Proteomes" id="UP000006174"/>
    </source>
</evidence>
<feature type="signal peptide" evidence="1">
    <location>
        <begin position="1"/>
        <end position="23"/>
    </location>
</feature>
<gene>
    <name evidence="2" type="ORF">UHOR_13509</name>
</gene>
<comment type="caution">
    <text evidence="2">The sequence shown here is derived from an EMBL/GenBank/DDBJ whole genome shotgun (WGS) entry which is preliminary data.</text>
</comment>
<dbReference type="AlphaFoldDB" id="I2FQ38"/>
<protein>
    <submittedName>
        <fullName evidence="2">Uncharacterized protein</fullName>
    </submittedName>
</protein>
<evidence type="ECO:0000256" key="1">
    <source>
        <dbReference type="SAM" id="SignalP"/>
    </source>
</evidence>
<accession>I2FQ38</accession>
<reference evidence="2 3" key="1">
    <citation type="journal article" date="2012" name="Plant Cell">
        <title>Genome comparison of barley and maize smut fungi reveals targeted loss of RNA silencing components and species-specific presence of transposable elements.</title>
        <authorList>
            <person name="Laurie J.D."/>
            <person name="Ali S."/>
            <person name="Linning R."/>
            <person name="Mannhaupt G."/>
            <person name="Wong P."/>
            <person name="Gueldener U."/>
            <person name="Muensterkoetter M."/>
            <person name="Moore R."/>
            <person name="Kahmann R."/>
            <person name="Bakkeren G."/>
            <person name="Schirawski J."/>
        </authorList>
    </citation>
    <scope>NUCLEOTIDE SEQUENCE [LARGE SCALE GENOMIC DNA]</scope>
    <source>
        <strain evidence="3">Uh4875-4</strain>
    </source>
</reference>
<feature type="chain" id="PRO_5003658990" evidence="1">
    <location>
        <begin position="24"/>
        <end position="53"/>
    </location>
</feature>
<proteinExistence type="predicted"/>